<dbReference type="EMBL" id="UFSP01000001">
    <property type="protein sequence ID" value="SSY93958.1"/>
    <property type="molecule type" value="Genomic_DNA"/>
</dbReference>
<dbReference type="GeneID" id="49634772"/>
<evidence type="ECO:0000259" key="3">
    <source>
        <dbReference type="Pfam" id="PF17891"/>
    </source>
</evidence>
<evidence type="ECO:0000259" key="2">
    <source>
        <dbReference type="Pfam" id="PF12949"/>
    </source>
</evidence>
<accession>A0A336N323</accession>
<evidence type="ECO:0000313" key="4">
    <source>
        <dbReference type="EMBL" id="SSY93958.1"/>
    </source>
</evidence>
<dbReference type="InterPro" id="IPR036361">
    <property type="entry name" value="SAP_dom_sf"/>
</dbReference>
<dbReference type="InterPro" id="IPR025856">
    <property type="entry name" value="HeH/LEM_domain"/>
</dbReference>
<dbReference type="InterPro" id="IPR036269">
    <property type="entry name" value="Rho_N_sf"/>
</dbReference>
<dbReference type="Pfam" id="PF17891">
    <property type="entry name" value="FluMu_N"/>
    <property type="match status" value="1"/>
</dbReference>
<feature type="domain" description="Mu-like prophage FluMu N-terminal" evidence="3">
    <location>
        <begin position="7"/>
        <end position="52"/>
    </location>
</feature>
<dbReference type="CDD" id="cd12935">
    <property type="entry name" value="LEM_like"/>
    <property type="match status" value="1"/>
</dbReference>
<gene>
    <name evidence="4" type="ORF">NCTC5908_00631</name>
</gene>
<sequence length="132" mass="13954">MLNLFKVAVHNRIKDGYCRAGRVLPLGKSTLEALTAEQVAALQGDHRLVVGTPEPMEPNQEGDGQQVPQNGENGTPTKTVDDGALPADLNSLTVEQLKAALTERNVQFAGNAVKADLVALLADAVKTVQDGQ</sequence>
<evidence type="ECO:0000256" key="1">
    <source>
        <dbReference type="SAM" id="MobiDB-lite"/>
    </source>
</evidence>
<dbReference type="Proteomes" id="UP000253728">
    <property type="component" value="Unassembled WGS sequence"/>
</dbReference>
<dbReference type="SUPFAM" id="SSF160059">
    <property type="entry name" value="PriA/YqbF domain"/>
    <property type="match status" value="1"/>
</dbReference>
<dbReference type="AlphaFoldDB" id="A0A336N323"/>
<protein>
    <submittedName>
        <fullName evidence="4">Mu-like prophage FluMu protein gp35</fullName>
    </submittedName>
</protein>
<name>A0A336N323_AGGAP</name>
<feature type="compositionally biased region" description="Polar residues" evidence="1">
    <location>
        <begin position="62"/>
        <end position="78"/>
    </location>
</feature>
<proteinExistence type="predicted"/>
<dbReference type="Gene3D" id="3.40.5.80">
    <property type="match status" value="1"/>
</dbReference>
<dbReference type="SUPFAM" id="SSF68912">
    <property type="entry name" value="Rho N-terminal domain-like"/>
    <property type="match status" value="1"/>
</dbReference>
<dbReference type="Pfam" id="PF12949">
    <property type="entry name" value="HeH"/>
    <property type="match status" value="1"/>
</dbReference>
<feature type="domain" description="HeH/LEM" evidence="2">
    <location>
        <begin position="89"/>
        <end position="121"/>
    </location>
</feature>
<dbReference type="RefSeq" id="WP_005705112.1">
    <property type="nucleotide sequence ID" value="NZ_MAQF01000009.1"/>
</dbReference>
<reference evidence="4 5" key="1">
    <citation type="submission" date="2018-06" db="EMBL/GenBank/DDBJ databases">
        <authorList>
            <consortium name="Pathogen Informatics"/>
            <person name="Doyle S."/>
        </authorList>
    </citation>
    <scope>NUCLEOTIDE SEQUENCE [LARGE SCALE GENOMIC DNA]</scope>
    <source>
        <strain evidence="4 5">NCTC5908</strain>
    </source>
</reference>
<feature type="region of interest" description="Disordered" evidence="1">
    <location>
        <begin position="47"/>
        <end position="85"/>
    </location>
</feature>
<organism evidence="4 5">
    <name type="scientific">Aggregatibacter aphrophilus</name>
    <name type="common">Haemophilus aphrophilus</name>
    <dbReference type="NCBI Taxonomy" id="732"/>
    <lineage>
        <taxon>Bacteria</taxon>
        <taxon>Pseudomonadati</taxon>
        <taxon>Pseudomonadota</taxon>
        <taxon>Gammaproteobacteria</taxon>
        <taxon>Pasteurellales</taxon>
        <taxon>Pasteurellaceae</taxon>
        <taxon>Aggregatibacter</taxon>
    </lineage>
</organism>
<dbReference type="InterPro" id="IPR041227">
    <property type="entry name" value="FluMu_N"/>
</dbReference>
<evidence type="ECO:0000313" key="5">
    <source>
        <dbReference type="Proteomes" id="UP000253728"/>
    </source>
</evidence>
<dbReference type="Gene3D" id="1.10.720.30">
    <property type="entry name" value="SAP domain"/>
    <property type="match status" value="1"/>
</dbReference>